<reference evidence="1 2" key="1">
    <citation type="submission" date="2015-04" db="EMBL/GenBank/DDBJ databases">
        <authorList>
            <person name="Syromyatnikov M.Y."/>
            <person name="Popov V.N."/>
        </authorList>
    </citation>
    <scope>NUCLEOTIDE SEQUENCE [LARGE SCALE GENOMIC DNA]</scope>
</reference>
<gene>
    <name evidence="1" type="ORF">CLUMA_CG000633</name>
</gene>
<proteinExistence type="predicted"/>
<accession>A0A1J1HGW9</accession>
<evidence type="ECO:0000313" key="1">
    <source>
        <dbReference type="EMBL" id="CRK86802.1"/>
    </source>
</evidence>
<sequence length="110" mass="12883">MFMLSSNMCFFTKYQSCTHNEERKEKLNQNMSYENDFLCSSVDVWGSLFTYSHAEVNPITQKKFSTYGRVTPHSAKPHCHQSCFSPSLMYVSRRCSARDKHYKICFAPKN</sequence>
<keyword evidence="2" id="KW-1185">Reference proteome</keyword>
<organism evidence="1 2">
    <name type="scientific">Clunio marinus</name>
    <dbReference type="NCBI Taxonomy" id="568069"/>
    <lineage>
        <taxon>Eukaryota</taxon>
        <taxon>Metazoa</taxon>
        <taxon>Ecdysozoa</taxon>
        <taxon>Arthropoda</taxon>
        <taxon>Hexapoda</taxon>
        <taxon>Insecta</taxon>
        <taxon>Pterygota</taxon>
        <taxon>Neoptera</taxon>
        <taxon>Endopterygota</taxon>
        <taxon>Diptera</taxon>
        <taxon>Nematocera</taxon>
        <taxon>Chironomoidea</taxon>
        <taxon>Chironomidae</taxon>
        <taxon>Clunio</taxon>
    </lineage>
</organism>
<evidence type="ECO:0000313" key="2">
    <source>
        <dbReference type="Proteomes" id="UP000183832"/>
    </source>
</evidence>
<dbReference type="AlphaFoldDB" id="A0A1J1HGW9"/>
<dbReference type="EMBL" id="CVRI01000002">
    <property type="protein sequence ID" value="CRK86802.1"/>
    <property type="molecule type" value="Genomic_DNA"/>
</dbReference>
<name>A0A1J1HGW9_9DIPT</name>
<protein>
    <submittedName>
        <fullName evidence="1">CLUMA_CG000633, isoform A</fullName>
    </submittedName>
</protein>
<dbReference type="Proteomes" id="UP000183832">
    <property type="component" value="Unassembled WGS sequence"/>
</dbReference>